<sequence length="141" mass="16104">MNALALKQHLRDRLRQRKFEMECLERSYWRTMNGLSPKLHGIHIEGAVKRRAPTIQGIAKKYNALCIQIENMVKNKLAPAGAVVPDQIPPGGLWALEVDDTIWQDIGLEEDADSSPPLWLKDEKVRAGIRHLLDYDHCVKE</sequence>
<keyword evidence="2" id="KW-1185">Reference proteome</keyword>
<dbReference type="OrthoDB" id="3259165at2759"/>
<proteinExistence type="predicted"/>
<evidence type="ECO:0000313" key="1">
    <source>
        <dbReference type="EMBL" id="KZP21982.1"/>
    </source>
</evidence>
<dbReference type="AlphaFoldDB" id="A0A166KK12"/>
<evidence type="ECO:0000313" key="2">
    <source>
        <dbReference type="Proteomes" id="UP000076532"/>
    </source>
</evidence>
<dbReference type="EMBL" id="KV417543">
    <property type="protein sequence ID" value="KZP21982.1"/>
    <property type="molecule type" value="Genomic_DNA"/>
</dbReference>
<organism evidence="1 2">
    <name type="scientific">Athelia psychrophila</name>
    <dbReference type="NCBI Taxonomy" id="1759441"/>
    <lineage>
        <taxon>Eukaryota</taxon>
        <taxon>Fungi</taxon>
        <taxon>Dikarya</taxon>
        <taxon>Basidiomycota</taxon>
        <taxon>Agaricomycotina</taxon>
        <taxon>Agaricomycetes</taxon>
        <taxon>Agaricomycetidae</taxon>
        <taxon>Atheliales</taxon>
        <taxon>Atheliaceae</taxon>
        <taxon>Athelia</taxon>
    </lineage>
</organism>
<feature type="non-terminal residue" evidence="1">
    <location>
        <position position="141"/>
    </location>
</feature>
<gene>
    <name evidence="1" type="ORF">FIBSPDRAFT_664022</name>
</gene>
<dbReference type="Proteomes" id="UP000076532">
    <property type="component" value="Unassembled WGS sequence"/>
</dbReference>
<accession>A0A166KK12</accession>
<dbReference type="STRING" id="436010.A0A166KK12"/>
<protein>
    <submittedName>
        <fullName evidence="1">Uncharacterized protein</fullName>
    </submittedName>
</protein>
<reference evidence="1 2" key="1">
    <citation type="journal article" date="2016" name="Mol. Biol. Evol.">
        <title>Comparative Genomics of Early-Diverging Mushroom-Forming Fungi Provides Insights into the Origins of Lignocellulose Decay Capabilities.</title>
        <authorList>
            <person name="Nagy L.G."/>
            <person name="Riley R."/>
            <person name="Tritt A."/>
            <person name="Adam C."/>
            <person name="Daum C."/>
            <person name="Floudas D."/>
            <person name="Sun H."/>
            <person name="Yadav J.S."/>
            <person name="Pangilinan J."/>
            <person name="Larsson K.H."/>
            <person name="Matsuura K."/>
            <person name="Barry K."/>
            <person name="Labutti K."/>
            <person name="Kuo R."/>
            <person name="Ohm R.A."/>
            <person name="Bhattacharya S.S."/>
            <person name="Shirouzu T."/>
            <person name="Yoshinaga Y."/>
            <person name="Martin F.M."/>
            <person name="Grigoriev I.V."/>
            <person name="Hibbett D.S."/>
        </authorList>
    </citation>
    <scope>NUCLEOTIDE SEQUENCE [LARGE SCALE GENOMIC DNA]</scope>
    <source>
        <strain evidence="1 2">CBS 109695</strain>
    </source>
</reference>
<name>A0A166KK12_9AGAM</name>